<evidence type="ECO:0000256" key="2">
    <source>
        <dbReference type="SAM" id="SignalP"/>
    </source>
</evidence>
<dbReference type="RefSeq" id="WP_123913612.1">
    <property type="nucleotide sequence ID" value="NZ_RKRA01000001.1"/>
</dbReference>
<dbReference type="Pfam" id="PF24837">
    <property type="entry name" value="AMIN-like"/>
    <property type="match status" value="1"/>
</dbReference>
<dbReference type="InterPro" id="IPR056303">
    <property type="entry name" value="AMIN-like"/>
</dbReference>
<protein>
    <recommendedName>
        <fullName evidence="3">AMIN-like domain-containing protein</fullName>
    </recommendedName>
</protein>
<feature type="compositionally biased region" description="Low complexity" evidence="1">
    <location>
        <begin position="38"/>
        <end position="64"/>
    </location>
</feature>
<dbReference type="PROSITE" id="PS51257">
    <property type="entry name" value="PROKAR_LIPOPROTEIN"/>
    <property type="match status" value="1"/>
</dbReference>
<feature type="signal peptide" evidence="2">
    <location>
        <begin position="1"/>
        <end position="29"/>
    </location>
</feature>
<name>A0A3N4YYW7_9MICO</name>
<feature type="region of interest" description="Disordered" evidence="1">
    <location>
        <begin position="20"/>
        <end position="91"/>
    </location>
</feature>
<feature type="chain" id="PRO_5018323143" description="AMIN-like domain-containing protein" evidence="2">
    <location>
        <begin position="30"/>
        <end position="224"/>
    </location>
</feature>
<dbReference type="Proteomes" id="UP000280726">
    <property type="component" value="Unassembled WGS sequence"/>
</dbReference>
<keyword evidence="2" id="KW-0732">Signal</keyword>
<gene>
    <name evidence="4" type="ORF">EDD32_0064</name>
</gene>
<accession>A0A3N4YYW7</accession>
<evidence type="ECO:0000313" key="5">
    <source>
        <dbReference type="Proteomes" id="UP000280726"/>
    </source>
</evidence>
<evidence type="ECO:0000256" key="1">
    <source>
        <dbReference type="SAM" id="MobiDB-lite"/>
    </source>
</evidence>
<dbReference type="AlphaFoldDB" id="A0A3N4YYW7"/>
<sequence>MKRSTITATTGTALLLVLTACGGGPSEPAAPPATSADGTGSPTTAAPSPTATATATATAGGTAEPAEETDEPGEDVVYSTDAQNDPEWPSGGGDLLPVAVRAGAHEGFERVVLDFEGTGTPGWRVEYVDVAIEDPRGTEIDIDGDATLQVVATGVRIPEEDELDRVLPSGEVDVEETDAVEEVYVTGIFEGQNQAFIGLDSERPFRVFTLTDPSRLVVDIQTED</sequence>
<dbReference type="OrthoDB" id="3393679at2"/>
<evidence type="ECO:0000259" key="3">
    <source>
        <dbReference type="Pfam" id="PF24837"/>
    </source>
</evidence>
<feature type="domain" description="AMIN-like" evidence="3">
    <location>
        <begin position="98"/>
        <end position="221"/>
    </location>
</feature>
<reference evidence="4 5" key="1">
    <citation type="submission" date="2018-11" db="EMBL/GenBank/DDBJ databases">
        <title>Sequencing the genomes of 1000 actinobacteria strains.</title>
        <authorList>
            <person name="Klenk H.-P."/>
        </authorList>
    </citation>
    <scope>NUCLEOTIDE SEQUENCE [LARGE SCALE GENOMIC DNA]</scope>
    <source>
        <strain evidence="4 5">DSM 14418</strain>
    </source>
</reference>
<organism evidence="4 5">
    <name type="scientific">Georgenia muralis</name>
    <dbReference type="NCBI Taxonomy" id="154117"/>
    <lineage>
        <taxon>Bacteria</taxon>
        <taxon>Bacillati</taxon>
        <taxon>Actinomycetota</taxon>
        <taxon>Actinomycetes</taxon>
        <taxon>Micrococcales</taxon>
        <taxon>Bogoriellaceae</taxon>
        <taxon>Georgenia</taxon>
    </lineage>
</organism>
<dbReference type="EMBL" id="RKRA01000001">
    <property type="protein sequence ID" value="RPF25663.1"/>
    <property type="molecule type" value="Genomic_DNA"/>
</dbReference>
<proteinExistence type="predicted"/>
<comment type="caution">
    <text evidence="4">The sequence shown here is derived from an EMBL/GenBank/DDBJ whole genome shotgun (WGS) entry which is preliminary data.</text>
</comment>
<keyword evidence="5" id="KW-1185">Reference proteome</keyword>
<feature type="compositionally biased region" description="Acidic residues" evidence="1">
    <location>
        <begin position="65"/>
        <end position="74"/>
    </location>
</feature>
<evidence type="ECO:0000313" key="4">
    <source>
        <dbReference type="EMBL" id="RPF25663.1"/>
    </source>
</evidence>